<dbReference type="InterPro" id="IPR013785">
    <property type="entry name" value="Aldolase_TIM"/>
</dbReference>
<sequence length="474" mass="51264">MAWQWMGNLLRGITDEASDDLMFKMMKDKYTDNMLMVLSVLKRTSFFNLMELWMRSTQGQQLERPLGTHMHLSPWEMLLLNPVHLYRFPVEDQVTIDTGAVIGPLAAKPLQLRIPVYITGMSYGSALSKEAKVALAKAATETGTATNTGEAGLLPEERRAAAKLIGQYNRGGYLNTPDKYGQLDAIEIQLGQGAQGASPQRTQARFIEAEMRQVFNLKEGQDSVLHSRIPGVNSTQDFISLVGRLKEETGVPVGVKMAASHYLEHELAIAIQAGVDFVTVDGAEGGTHGASPSSEDDLGLPAIYAIARARRFLDGQGQKGRISLLAGGGLFTPGHFVKALALGADAVYIGTAAVLALVSQQITKVAPTEPPTQLVLQTGRMRDEFDPALGAASVVNFLKVAVQEMTSLMYALGKTAVRELDATDLCCLDPWLAKALGVAYAGVPPAAQADYYQHMNFAGWSREAGQSGMQEQIH</sequence>
<dbReference type="STRING" id="1838280.A6M21_07895"/>
<comment type="caution">
    <text evidence="4">The sequence shown here is derived from an EMBL/GenBank/DDBJ whole genome shotgun (WGS) entry which is preliminary data.</text>
</comment>
<evidence type="ECO:0000313" key="5">
    <source>
        <dbReference type="Proteomes" id="UP000078532"/>
    </source>
</evidence>
<organism evidence="4 5">
    <name type="scientific">Desulfotomaculum copahuensis</name>
    <dbReference type="NCBI Taxonomy" id="1838280"/>
    <lineage>
        <taxon>Bacteria</taxon>
        <taxon>Bacillati</taxon>
        <taxon>Bacillota</taxon>
        <taxon>Clostridia</taxon>
        <taxon>Eubacteriales</taxon>
        <taxon>Desulfotomaculaceae</taxon>
        <taxon>Desulfotomaculum</taxon>
    </lineage>
</organism>
<dbReference type="EMBL" id="LYVF01000106">
    <property type="protein sequence ID" value="OAT83598.1"/>
    <property type="molecule type" value="Genomic_DNA"/>
</dbReference>
<keyword evidence="5" id="KW-1185">Reference proteome</keyword>
<dbReference type="GO" id="GO:0006537">
    <property type="term" value="P:glutamate biosynthetic process"/>
    <property type="evidence" value="ECO:0007669"/>
    <property type="project" value="InterPro"/>
</dbReference>
<reference evidence="4 5" key="1">
    <citation type="submission" date="2016-04" db="EMBL/GenBank/DDBJ databases">
        <authorList>
            <person name="Evans L.H."/>
            <person name="Alamgir A."/>
            <person name="Owens N."/>
            <person name="Weber N.D."/>
            <person name="Virtaneva K."/>
            <person name="Barbian K."/>
            <person name="Babar A."/>
            <person name="Rosenke K."/>
        </authorList>
    </citation>
    <scope>NUCLEOTIDE SEQUENCE [LARGE SCALE GENOMIC DNA]</scope>
    <source>
        <strain evidence="4 5">LMa1</strain>
    </source>
</reference>
<dbReference type="CDD" id="cd02808">
    <property type="entry name" value="GltS_FMN"/>
    <property type="match status" value="1"/>
</dbReference>
<dbReference type="Gene3D" id="3.20.20.70">
    <property type="entry name" value="Aldolase class I"/>
    <property type="match status" value="1"/>
</dbReference>
<dbReference type="InterPro" id="IPR002932">
    <property type="entry name" value="Glu_synthdom"/>
</dbReference>
<dbReference type="OrthoDB" id="9758182at2"/>
<gene>
    <name evidence="4" type="ORF">A6M21_07895</name>
</gene>
<dbReference type="Proteomes" id="UP000078532">
    <property type="component" value="Unassembled WGS sequence"/>
</dbReference>
<dbReference type="InterPro" id="IPR024188">
    <property type="entry name" value="GltB"/>
</dbReference>
<dbReference type="PANTHER" id="PTHR43819:SF1">
    <property type="entry name" value="ARCHAEAL-TYPE GLUTAMATE SYNTHASE [NADPH]"/>
    <property type="match status" value="1"/>
</dbReference>
<dbReference type="PANTHER" id="PTHR43819">
    <property type="entry name" value="ARCHAEAL-TYPE GLUTAMATE SYNTHASE [NADPH]"/>
    <property type="match status" value="1"/>
</dbReference>
<evidence type="ECO:0000313" key="4">
    <source>
        <dbReference type="EMBL" id="OAT83598.1"/>
    </source>
</evidence>
<accession>A0A1B7LFV2</accession>
<evidence type="ECO:0000256" key="2">
    <source>
        <dbReference type="PIRNR" id="PIRNR006429"/>
    </source>
</evidence>
<comment type="similarity">
    <text evidence="1 2">Belongs to the glutamate synthase family.</text>
</comment>
<name>A0A1B7LFV2_9FIRM</name>
<evidence type="ECO:0000259" key="3">
    <source>
        <dbReference type="Pfam" id="PF01645"/>
    </source>
</evidence>
<evidence type="ECO:0000256" key="1">
    <source>
        <dbReference type="ARBA" id="ARBA00009716"/>
    </source>
</evidence>
<dbReference type="Pfam" id="PF01645">
    <property type="entry name" value="Glu_synthase"/>
    <property type="match status" value="1"/>
</dbReference>
<dbReference type="GO" id="GO:0015930">
    <property type="term" value="F:glutamate synthase activity"/>
    <property type="evidence" value="ECO:0007669"/>
    <property type="project" value="InterPro"/>
</dbReference>
<feature type="domain" description="Glutamate synthase" evidence="3">
    <location>
        <begin position="107"/>
        <end position="414"/>
    </location>
</feature>
<dbReference type="PIRSF" id="PIRSF006429">
    <property type="entry name" value="GOGAT_lg_2"/>
    <property type="match status" value="1"/>
</dbReference>
<dbReference type="SUPFAM" id="SSF51395">
    <property type="entry name" value="FMN-linked oxidoreductases"/>
    <property type="match status" value="1"/>
</dbReference>
<proteinExistence type="inferred from homology"/>
<protein>
    <submittedName>
        <fullName evidence="4">Glutamate synthase</fullName>
    </submittedName>
</protein>
<dbReference type="RefSeq" id="WP_066667450.1">
    <property type="nucleotide sequence ID" value="NZ_LYVF01000106.1"/>
</dbReference>
<dbReference type="AlphaFoldDB" id="A0A1B7LFV2"/>